<proteinExistence type="predicted"/>
<dbReference type="Pfam" id="PF14294">
    <property type="entry name" value="DUF4372"/>
    <property type="match status" value="1"/>
</dbReference>
<dbReference type="InterPro" id="IPR025399">
    <property type="entry name" value="DUF4372"/>
</dbReference>
<evidence type="ECO:0000313" key="3">
    <source>
        <dbReference type="Proteomes" id="UP000053091"/>
    </source>
</evidence>
<gene>
    <name evidence="2" type="ORF">TBC1_112134</name>
</gene>
<accession>A0A0S7BZI9</accession>
<evidence type="ECO:0000313" key="2">
    <source>
        <dbReference type="EMBL" id="GAP43975.1"/>
    </source>
</evidence>
<feature type="domain" description="DUF4372" evidence="1">
    <location>
        <begin position="3"/>
        <end position="45"/>
    </location>
</feature>
<dbReference type="Proteomes" id="UP000053091">
    <property type="component" value="Unassembled WGS sequence"/>
</dbReference>
<organism evidence="2">
    <name type="scientific">Lentimicrobium saccharophilum</name>
    <dbReference type="NCBI Taxonomy" id="1678841"/>
    <lineage>
        <taxon>Bacteria</taxon>
        <taxon>Pseudomonadati</taxon>
        <taxon>Bacteroidota</taxon>
        <taxon>Bacteroidia</taxon>
        <taxon>Bacteroidales</taxon>
        <taxon>Lentimicrobiaceae</taxon>
        <taxon>Lentimicrobium</taxon>
    </lineage>
</organism>
<dbReference type="AlphaFoldDB" id="A0A0S7BZI9"/>
<name>A0A0S7BZI9_9BACT</name>
<protein>
    <recommendedName>
        <fullName evidence="1">DUF4372 domain-containing protein</fullName>
    </recommendedName>
</protein>
<reference evidence="2" key="1">
    <citation type="journal article" date="2015" name="Genome Announc.">
        <title>Draft Genome Sequence of Bacteroidales Strain TBC1, a Novel Isolate from a Methanogenic Wastewater Treatment System.</title>
        <authorList>
            <person name="Tourlousse D.M."/>
            <person name="Matsuura N."/>
            <person name="Sun L."/>
            <person name="Toyonaga M."/>
            <person name="Kuroda K."/>
            <person name="Ohashi A."/>
            <person name="Cruz R."/>
            <person name="Yamaguchi T."/>
            <person name="Sekiguchi Y."/>
        </authorList>
    </citation>
    <scope>NUCLEOTIDE SEQUENCE [LARGE SCALE GENOMIC DNA]</scope>
    <source>
        <strain evidence="2">TBC1</strain>
    </source>
</reference>
<dbReference type="EMBL" id="DF968182">
    <property type="protein sequence ID" value="GAP43975.1"/>
    <property type="molecule type" value="Genomic_DNA"/>
</dbReference>
<evidence type="ECO:0000259" key="1">
    <source>
        <dbReference type="Pfam" id="PF14294"/>
    </source>
</evidence>
<sequence>MTVNHYSSDRYVKKFKTKDHLISILFCAFAMRRSLREASGAMLCLSDMTKHLQQDNIPRRSKLADANQLRSSEVFGYIYNQLLLKHGHFISDSRIKDVIK</sequence>
<keyword evidence="3" id="KW-1185">Reference proteome</keyword>